<keyword evidence="2" id="KW-1185">Reference proteome</keyword>
<sequence>MLEEFRTASGLLQVALERYINASFALRDGYSYRNTINSAEEIRDFVANEMGLITSYKSGLTQAQVAINQARNSLANVPINALPAEVLTYIFHLVSAEQPCTFQTPHYWDDDAPVDFPKYPDMLAHVCSQWRQVALASHALWSHIDIALSCPLTFGLYERAKTYATRARQIPMDIHIVDPGHFREAEKPDNSGSSEFDFTDNRPPNEYEMWEELMYEINPDDFDFLSLNVASRIRTLGLLVHHQYHPIHSRALEHCLANCLPGDLSELNVCVPGGSYSFPMFIKPGSLSRYSTDVALSEQQLERAWESVTTLRLKGRYPIWTSTAYHGLTHLQLEGSCRISGSELISFLKSNPQLRVIRCDLRIKETPPSGANLSPVILNELEIIDLVNAKEEDAKNFLQWVTTGSNPLQLSLCCNPTSTVLKDFLARSNVRELRVRSKSRWSYDNLPLAKFYLPLRLRVLAVDEWENNSPSQHNPIRHFHSSRTEAQFPLDLDALYMLSCCYEDFEHFRDFVGKCSPQRLILGNCTVARMDSRIPVDLTLLESETGGDLSQLSPSVEVLTASDPSPFPDWNRSY</sequence>
<dbReference type="EMBL" id="LN679107">
    <property type="protein sequence ID" value="CEL63116.1"/>
    <property type="molecule type" value="Genomic_DNA"/>
</dbReference>
<dbReference type="OrthoDB" id="3266451at2759"/>
<organism evidence="1 2">
    <name type="scientific">Thanatephorus cucumeris (strain AG1-IB / isolate 7/3/14)</name>
    <name type="common">Lettuce bottom rot fungus</name>
    <name type="synonym">Rhizoctonia solani</name>
    <dbReference type="NCBI Taxonomy" id="1108050"/>
    <lineage>
        <taxon>Eukaryota</taxon>
        <taxon>Fungi</taxon>
        <taxon>Dikarya</taxon>
        <taxon>Basidiomycota</taxon>
        <taxon>Agaricomycotina</taxon>
        <taxon>Agaricomycetes</taxon>
        <taxon>Cantharellales</taxon>
        <taxon>Ceratobasidiaceae</taxon>
        <taxon>Rhizoctonia</taxon>
        <taxon>Rhizoctonia solani AG-1</taxon>
    </lineage>
</organism>
<dbReference type="AlphaFoldDB" id="A0A0B7FYX4"/>
<dbReference type="STRING" id="1108050.A0A0B7FYX4"/>
<proteinExistence type="predicted"/>
<name>A0A0B7FYX4_THACB</name>
<reference evidence="1 2" key="1">
    <citation type="submission" date="2014-11" db="EMBL/GenBank/DDBJ databases">
        <authorList>
            <person name="Wibberg Daniel"/>
        </authorList>
    </citation>
    <scope>NUCLEOTIDE SEQUENCE [LARGE SCALE GENOMIC DNA]</scope>
    <source>
        <strain evidence="1">Rhizoctonia solani AG1-IB 7/3/14</strain>
    </source>
</reference>
<gene>
    <name evidence="1" type="ORF">RSOLAG1IB_05156</name>
</gene>
<accession>A0A0B7FYX4</accession>
<dbReference type="Gene3D" id="1.20.1280.50">
    <property type="match status" value="1"/>
</dbReference>
<protein>
    <submittedName>
        <fullName evidence="1">Uncharacterized protein</fullName>
    </submittedName>
</protein>
<dbReference type="Proteomes" id="UP000059188">
    <property type="component" value="Unassembled WGS sequence"/>
</dbReference>
<evidence type="ECO:0000313" key="1">
    <source>
        <dbReference type="EMBL" id="CEL63116.1"/>
    </source>
</evidence>
<evidence type="ECO:0000313" key="2">
    <source>
        <dbReference type="Proteomes" id="UP000059188"/>
    </source>
</evidence>